<sequence length="263" mass="29215">MKKSPNVITLTAPAVVVGNVQGQYDDLLEIFTKASFPPEGQYLFLGDFINRGKQSVEVLTLLLLLKLRHPARVHLLRGHHEAHQMMSVYGALDELAAKYADAHRALVPCIVEVFDALPLAAVVECQGKRFFAVHGGLSPEVRFIAEVDALDRVKVEEYGPVVDLLWSDPEEIDEAWSAGSRRCGGFAFGEKAVDGFLRDNGLDKILRSHQLVMEGFQCFFDGKVTTLWSASEYMGRINNLGAFLEIDAKGQETYNTFSLKRLA</sequence>
<dbReference type="InterPro" id="IPR006186">
    <property type="entry name" value="Ser/Thr-sp_prot-phosphatase"/>
</dbReference>
<dbReference type="EMBL" id="GIBP01005811">
    <property type="protein sequence ID" value="NDV34780.1"/>
    <property type="molecule type" value="Transcribed_RNA"/>
</dbReference>
<keyword evidence="3" id="KW-0378">Hydrolase</keyword>
<dbReference type="Gene3D" id="3.60.21.10">
    <property type="match status" value="1"/>
</dbReference>
<feature type="domain" description="Serine/threonine specific protein phosphatases" evidence="5">
    <location>
        <begin position="2"/>
        <end position="261"/>
    </location>
</feature>
<evidence type="ECO:0000313" key="6">
    <source>
        <dbReference type="EMBL" id="NDV34780.1"/>
    </source>
</evidence>
<evidence type="ECO:0000259" key="5">
    <source>
        <dbReference type="SMART" id="SM00156"/>
    </source>
</evidence>
<keyword evidence="4" id="KW-0464">Manganese</keyword>
<accession>A0A6B2LD04</accession>
<evidence type="ECO:0000256" key="3">
    <source>
        <dbReference type="ARBA" id="ARBA00022801"/>
    </source>
</evidence>
<evidence type="ECO:0000256" key="1">
    <source>
        <dbReference type="ARBA" id="ARBA00013081"/>
    </source>
</evidence>
<dbReference type="InterPro" id="IPR047129">
    <property type="entry name" value="PPA2-like"/>
</dbReference>
<dbReference type="Pfam" id="PF00149">
    <property type="entry name" value="Metallophos"/>
    <property type="match status" value="1"/>
</dbReference>
<dbReference type="GO" id="GO:0046872">
    <property type="term" value="F:metal ion binding"/>
    <property type="evidence" value="ECO:0007669"/>
    <property type="project" value="UniProtKB-KW"/>
</dbReference>
<dbReference type="PANTHER" id="PTHR45619">
    <property type="entry name" value="SERINE/THREONINE-PROTEIN PHOSPHATASE PP2A-RELATED"/>
    <property type="match status" value="1"/>
</dbReference>
<dbReference type="SUPFAM" id="SSF56300">
    <property type="entry name" value="Metallo-dependent phosphatases"/>
    <property type="match status" value="1"/>
</dbReference>
<dbReference type="GO" id="GO:0004722">
    <property type="term" value="F:protein serine/threonine phosphatase activity"/>
    <property type="evidence" value="ECO:0007669"/>
    <property type="project" value="UniProtKB-EC"/>
</dbReference>
<evidence type="ECO:0000256" key="2">
    <source>
        <dbReference type="ARBA" id="ARBA00022723"/>
    </source>
</evidence>
<name>A0A6B2LD04_9EUKA</name>
<keyword evidence="2" id="KW-0479">Metal-binding</keyword>
<dbReference type="InterPro" id="IPR029052">
    <property type="entry name" value="Metallo-depent_PP-like"/>
</dbReference>
<dbReference type="InterPro" id="IPR004843">
    <property type="entry name" value="Calcineurin-like_PHP"/>
</dbReference>
<dbReference type="EC" id="3.1.3.16" evidence="1"/>
<proteinExistence type="predicted"/>
<protein>
    <recommendedName>
        <fullName evidence="1">protein-serine/threonine phosphatase</fullName>
        <ecNumber evidence="1">3.1.3.16</ecNumber>
    </recommendedName>
</protein>
<dbReference type="PRINTS" id="PR00114">
    <property type="entry name" value="STPHPHTASE"/>
</dbReference>
<organism evidence="6">
    <name type="scientific">Arcella intermedia</name>
    <dbReference type="NCBI Taxonomy" id="1963864"/>
    <lineage>
        <taxon>Eukaryota</taxon>
        <taxon>Amoebozoa</taxon>
        <taxon>Tubulinea</taxon>
        <taxon>Elardia</taxon>
        <taxon>Arcellinida</taxon>
        <taxon>Sphaerothecina</taxon>
        <taxon>Arcellidae</taxon>
        <taxon>Arcella</taxon>
    </lineage>
</organism>
<evidence type="ECO:0000256" key="4">
    <source>
        <dbReference type="ARBA" id="ARBA00023211"/>
    </source>
</evidence>
<dbReference type="SMART" id="SM00156">
    <property type="entry name" value="PP2Ac"/>
    <property type="match status" value="1"/>
</dbReference>
<reference evidence="6" key="1">
    <citation type="journal article" date="2020" name="J. Eukaryot. Microbiol.">
        <title>De novo Sequencing, Assembly and Annotation of the Transcriptome for the Free-Living Testate Amoeba Arcella intermedia.</title>
        <authorList>
            <person name="Ribeiro G.M."/>
            <person name="Porfirio-Sousa A.L."/>
            <person name="Maurer-Alcala X.X."/>
            <person name="Katz L.A."/>
            <person name="Lahr D.J.G."/>
        </authorList>
    </citation>
    <scope>NUCLEOTIDE SEQUENCE</scope>
</reference>
<dbReference type="AlphaFoldDB" id="A0A6B2LD04"/>